<reference evidence="1 2" key="1">
    <citation type="submission" date="2016-06" db="EMBL/GenBank/DDBJ databases">
        <title>Respiratory ammonification of nitrate coupled to the oxidation of elemental sulfur in deep-sea autotrophic thermophilic bacteria.</title>
        <authorList>
            <person name="Slobodkina G.B."/>
            <person name="Mardanov A.V."/>
            <person name="Ravin N.V."/>
            <person name="Frolova A.A."/>
            <person name="Viryasiv M.B."/>
            <person name="Chernyh N.A."/>
            <person name="Bonch-Osmolovskaya E.A."/>
            <person name="Slobodkin A.I."/>
        </authorList>
    </citation>
    <scope>NUCLEOTIDE SEQUENCE [LARGE SCALE GENOMIC DNA]</scope>
    <source>
        <strain evidence="1 2">S69</strain>
    </source>
</reference>
<comment type="caution">
    <text evidence="1">The sequence shown here is derived from an EMBL/GenBank/DDBJ whole genome shotgun (WGS) entry which is preliminary data.</text>
</comment>
<evidence type="ECO:0000313" key="1">
    <source>
        <dbReference type="EMBL" id="OCC14475.1"/>
    </source>
</evidence>
<evidence type="ECO:0000313" key="2">
    <source>
        <dbReference type="Proteomes" id="UP000093080"/>
    </source>
</evidence>
<dbReference type="STRING" id="1156395.DBT_2016"/>
<dbReference type="AlphaFoldDB" id="A0A1B9F3S3"/>
<gene>
    <name evidence="1" type="ORF">DBT_2016</name>
</gene>
<organism evidence="1 2">
    <name type="scientific">Dissulfuribacter thermophilus</name>
    <dbReference type="NCBI Taxonomy" id="1156395"/>
    <lineage>
        <taxon>Bacteria</taxon>
        <taxon>Pseudomonadati</taxon>
        <taxon>Thermodesulfobacteriota</taxon>
        <taxon>Dissulfuribacteria</taxon>
        <taxon>Dissulfuribacterales</taxon>
        <taxon>Dissulfuribacteraceae</taxon>
        <taxon>Dissulfuribacter</taxon>
    </lineage>
</organism>
<dbReference type="EMBL" id="MAGO01000011">
    <property type="protein sequence ID" value="OCC14475.1"/>
    <property type="molecule type" value="Genomic_DNA"/>
</dbReference>
<accession>A0A1B9F3S3</accession>
<dbReference type="Proteomes" id="UP000093080">
    <property type="component" value="Unassembled WGS sequence"/>
</dbReference>
<name>A0A1B9F3S3_9BACT</name>
<protein>
    <submittedName>
        <fullName evidence="1">Uncharacterized protein</fullName>
    </submittedName>
</protein>
<sequence>MGLVISCAKLPTYWSCPLREEPGNRFKQAFSELSKKRG</sequence>
<proteinExistence type="predicted"/>
<keyword evidence="2" id="KW-1185">Reference proteome</keyword>